<feature type="domain" description="RDD" evidence="7">
    <location>
        <begin position="162"/>
        <end position="287"/>
    </location>
</feature>
<dbReference type="RefSeq" id="WP_096454605.1">
    <property type="nucleotide sequence ID" value="NZ_AP017369.1"/>
</dbReference>
<gene>
    <name evidence="8" type="ORF">N24_0813</name>
</gene>
<dbReference type="Pfam" id="PF06271">
    <property type="entry name" value="RDD"/>
    <property type="match status" value="1"/>
</dbReference>
<dbReference type="KEGG" id="csur:N24_0813"/>
<reference evidence="8 9" key="1">
    <citation type="submission" date="2016-02" db="EMBL/GenBank/DDBJ databases">
        <title>Corynebacterium glutamicum N24 whole genome sequencing project.</title>
        <authorList>
            <person name="Matsutani M."/>
            <person name="Nangtapong N."/>
            <person name="Yakushi T."/>
            <person name="Matsushita K."/>
        </authorList>
    </citation>
    <scope>NUCLEOTIDE SEQUENCE [LARGE SCALE GENOMIC DNA]</scope>
    <source>
        <strain evidence="8 9">N24</strain>
    </source>
</reference>
<protein>
    <recommendedName>
        <fullName evidence="7">RDD domain-containing protein</fullName>
    </recommendedName>
</protein>
<keyword evidence="9" id="KW-1185">Reference proteome</keyword>
<comment type="subcellular location">
    <subcellularLocation>
        <location evidence="1">Membrane</location>
        <topology evidence="1">Multi-pass membrane protein</topology>
    </subcellularLocation>
</comment>
<evidence type="ECO:0000256" key="2">
    <source>
        <dbReference type="ARBA" id="ARBA00022692"/>
    </source>
</evidence>
<evidence type="ECO:0000256" key="6">
    <source>
        <dbReference type="SAM" id="Phobius"/>
    </source>
</evidence>
<feature type="transmembrane region" description="Helical" evidence="6">
    <location>
        <begin position="250"/>
        <end position="269"/>
    </location>
</feature>
<dbReference type="Proteomes" id="UP000218244">
    <property type="component" value="Chromosome"/>
</dbReference>
<sequence length="295" mass="32435">MNTNLPNLYDAFGLDRSESSEALGISLSARDLRLEQMGISQEDPRRTQTVQAFAVLADPAKRATYDAQIDAGTPLTWAQIQHLGNFGTLSNSAPPQQPQPQPSQQWNSGQTYAFGDPTMDYQPQQNYDPMQHQVNSSMYGQQPFASAPAHMYNSNQVFNRPPSSTRLWMAVLDMFFASVAGSIVAGIFSFGSETLFGIIMFLFTIVYIVGSETVFGSTPAKKIMGYETRDVDTQSKLSAGASVKRNWWKLIGFTGIGFVVSLVMAAIYGSSINENNQMRGSHDRLANAEVVKKNS</sequence>
<name>A0A160PP17_9CORY</name>
<evidence type="ECO:0000256" key="1">
    <source>
        <dbReference type="ARBA" id="ARBA00004141"/>
    </source>
</evidence>
<organism evidence="8 9">
    <name type="scientific">Corynebacterium suranareeae</name>
    <dbReference type="NCBI Taxonomy" id="2506452"/>
    <lineage>
        <taxon>Bacteria</taxon>
        <taxon>Bacillati</taxon>
        <taxon>Actinomycetota</taxon>
        <taxon>Actinomycetes</taxon>
        <taxon>Mycobacteriales</taxon>
        <taxon>Corynebacteriaceae</taxon>
        <taxon>Corynebacterium</taxon>
    </lineage>
</organism>
<feature type="transmembrane region" description="Helical" evidence="6">
    <location>
        <begin position="167"/>
        <end position="188"/>
    </location>
</feature>
<evidence type="ECO:0000256" key="4">
    <source>
        <dbReference type="ARBA" id="ARBA00023136"/>
    </source>
</evidence>
<proteinExistence type="predicted"/>
<dbReference type="AlphaFoldDB" id="A0A160PP17"/>
<dbReference type="GO" id="GO:0016020">
    <property type="term" value="C:membrane"/>
    <property type="evidence" value="ECO:0007669"/>
    <property type="project" value="UniProtKB-SubCell"/>
</dbReference>
<evidence type="ECO:0000259" key="7">
    <source>
        <dbReference type="Pfam" id="PF06271"/>
    </source>
</evidence>
<feature type="transmembrane region" description="Helical" evidence="6">
    <location>
        <begin position="194"/>
        <end position="215"/>
    </location>
</feature>
<keyword evidence="3 6" id="KW-1133">Transmembrane helix</keyword>
<evidence type="ECO:0000313" key="8">
    <source>
        <dbReference type="EMBL" id="BAU95075.1"/>
    </source>
</evidence>
<dbReference type="EMBL" id="AP017369">
    <property type="protein sequence ID" value="BAU95075.1"/>
    <property type="molecule type" value="Genomic_DNA"/>
</dbReference>
<keyword evidence="4 6" id="KW-0472">Membrane</keyword>
<accession>A0A160PP17</accession>
<feature type="region of interest" description="Disordered" evidence="5">
    <location>
        <begin position="86"/>
        <end position="117"/>
    </location>
</feature>
<keyword evidence="2 6" id="KW-0812">Transmembrane</keyword>
<evidence type="ECO:0000256" key="3">
    <source>
        <dbReference type="ARBA" id="ARBA00022989"/>
    </source>
</evidence>
<evidence type="ECO:0000313" key="9">
    <source>
        <dbReference type="Proteomes" id="UP000218244"/>
    </source>
</evidence>
<dbReference type="InterPro" id="IPR010432">
    <property type="entry name" value="RDD"/>
</dbReference>
<evidence type="ECO:0000256" key="5">
    <source>
        <dbReference type="SAM" id="MobiDB-lite"/>
    </source>
</evidence>